<dbReference type="FunFam" id="3.40.50.12780:FF:000024">
    <property type="entry name" value="Nonribosomal siderophore peptide synthase SidC"/>
    <property type="match status" value="2"/>
</dbReference>
<dbReference type="SUPFAM" id="SSF47336">
    <property type="entry name" value="ACP-like"/>
    <property type="match status" value="5"/>
</dbReference>
<comment type="pathway">
    <text evidence="1">Siderophore biosynthesis.</text>
</comment>
<evidence type="ECO:0000256" key="4">
    <source>
        <dbReference type="ARBA" id="ARBA00022598"/>
    </source>
</evidence>
<dbReference type="GO" id="GO:0031177">
    <property type="term" value="F:phosphopantetheine binding"/>
    <property type="evidence" value="ECO:0007669"/>
    <property type="project" value="InterPro"/>
</dbReference>
<dbReference type="Gene3D" id="3.30.559.10">
    <property type="entry name" value="Chloramphenicol acetyltransferase-like domain"/>
    <property type="match status" value="6"/>
</dbReference>
<accession>A0A0A1SQ11</accession>
<evidence type="ECO:0000256" key="2">
    <source>
        <dbReference type="ARBA" id="ARBA00022450"/>
    </source>
</evidence>
<comment type="function">
    <text evidence="6">Nonribosomal peptide synthetase required for the biosynthetis of epichloenin A, an extracellular siderophore that plays a crucial role in endophyte-grass symbioses. SidN assembles epichloenin A by activating and incorporating three trans-anhydromevalonylhydroxyornithine (trans-AMHO), 1 glutamine and 4 glycine moieties. Trans-AMHO is produced from L-ornithine via 2 steps involving a L-ornithine N(5)-monooxygenase and an AHMO-N(5)-transacylase that have still to be identified. The third adenylation domain (A3) of sidN incorporates the hydroxamate groups of the siderophore which forms an octahedral iron complex. The other component amino acids are assembled by sidN adenylation domains A1 and A2.</text>
</comment>
<evidence type="ECO:0000256" key="8">
    <source>
        <dbReference type="ARBA" id="ARBA00075895"/>
    </source>
</evidence>
<dbReference type="PANTHER" id="PTHR45527:SF1">
    <property type="entry name" value="FATTY ACID SYNTHASE"/>
    <property type="match status" value="1"/>
</dbReference>
<dbReference type="GO" id="GO:0016874">
    <property type="term" value="F:ligase activity"/>
    <property type="evidence" value="ECO:0007669"/>
    <property type="project" value="UniProtKB-KW"/>
</dbReference>
<dbReference type="Gene3D" id="3.30.559.30">
    <property type="entry name" value="Nonribosomal peptide synthetase, condensation domain"/>
    <property type="match status" value="6"/>
</dbReference>
<dbReference type="InterPro" id="IPR009081">
    <property type="entry name" value="PP-bd_ACP"/>
</dbReference>
<dbReference type="Pfam" id="PF00501">
    <property type="entry name" value="AMP-binding"/>
    <property type="match status" value="3"/>
</dbReference>
<dbReference type="CDD" id="cd05918">
    <property type="entry name" value="A_NRPS_SidN3_like"/>
    <property type="match status" value="1"/>
</dbReference>
<dbReference type="FunFam" id="3.30.300.30:FF:000033">
    <property type="entry name" value="Nonribosomal siderophore peptide synthase SidC"/>
    <property type="match status" value="1"/>
</dbReference>
<dbReference type="Gene3D" id="3.30.300.30">
    <property type="match status" value="3"/>
</dbReference>
<dbReference type="InterPro" id="IPR036736">
    <property type="entry name" value="ACP-like_sf"/>
</dbReference>
<evidence type="ECO:0000313" key="13">
    <source>
        <dbReference type="Proteomes" id="UP000039046"/>
    </source>
</evidence>
<dbReference type="GO" id="GO:0043041">
    <property type="term" value="P:amino acid activation for nonribosomal peptide biosynthetic process"/>
    <property type="evidence" value="ECO:0007669"/>
    <property type="project" value="TreeGrafter"/>
</dbReference>
<evidence type="ECO:0000256" key="1">
    <source>
        <dbReference type="ARBA" id="ARBA00004924"/>
    </source>
</evidence>
<dbReference type="PROSITE" id="PS00455">
    <property type="entry name" value="AMP_BINDING"/>
    <property type="match status" value="2"/>
</dbReference>
<dbReference type="InterPro" id="IPR010071">
    <property type="entry name" value="AA_adenyl_dom"/>
</dbReference>
<comment type="similarity">
    <text evidence="5">Belongs to the NRP synthetase family.</text>
</comment>
<evidence type="ECO:0000256" key="7">
    <source>
        <dbReference type="ARBA" id="ARBA00067250"/>
    </source>
</evidence>
<dbReference type="SUPFAM" id="SSF52777">
    <property type="entry name" value="CoA-dependent acyltransferases"/>
    <property type="match status" value="12"/>
</dbReference>
<dbReference type="Pfam" id="PF23297">
    <property type="entry name" value="ACP_SdgA_C"/>
    <property type="match status" value="1"/>
</dbReference>
<feature type="domain" description="Carrier" evidence="11">
    <location>
        <begin position="4306"/>
        <end position="4379"/>
    </location>
</feature>
<evidence type="ECO:0000256" key="5">
    <source>
        <dbReference type="ARBA" id="ARBA00029454"/>
    </source>
</evidence>
<dbReference type="Pfam" id="PF00550">
    <property type="entry name" value="PP-binding"/>
    <property type="match status" value="4"/>
</dbReference>
<gene>
    <name evidence="12" type="ORF">VHEMI00280</name>
</gene>
<dbReference type="Proteomes" id="UP000039046">
    <property type="component" value="Unassembled WGS sequence"/>
</dbReference>
<dbReference type="Gene3D" id="1.10.1200.10">
    <property type="entry name" value="ACP-like"/>
    <property type="match status" value="5"/>
</dbReference>
<dbReference type="OrthoDB" id="416786at2759"/>
<dbReference type="InterPro" id="IPR001242">
    <property type="entry name" value="Condensation_dom"/>
</dbReference>
<protein>
    <recommendedName>
        <fullName evidence="7">Nonribosomal peptide synthetase sidN</fullName>
    </recommendedName>
    <alternativeName>
        <fullName evidence="8">Epichloenin A synthetase</fullName>
    </alternativeName>
    <alternativeName>
        <fullName evidence="9">Extracellular siderophore synthetase N</fullName>
    </alternativeName>
</protein>
<dbReference type="GO" id="GO:0031169">
    <property type="term" value="P:ferrichrome biosynthetic process"/>
    <property type="evidence" value="ECO:0007669"/>
    <property type="project" value="UniProtKB-ARBA"/>
</dbReference>
<dbReference type="NCBIfam" id="NF003417">
    <property type="entry name" value="PRK04813.1"/>
    <property type="match status" value="3"/>
</dbReference>
<keyword evidence="2" id="KW-0596">Phosphopantetheine</keyword>
<dbReference type="InterPro" id="IPR006162">
    <property type="entry name" value="Ppantetheine_attach_site"/>
</dbReference>
<evidence type="ECO:0000256" key="9">
    <source>
        <dbReference type="ARBA" id="ARBA00079163"/>
    </source>
</evidence>
<proteinExistence type="inferred from homology"/>
<dbReference type="PROSITE" id="PS50075">
    <property type="entry name" value="CARRIER"/>
    <property type="match status" value="5"/>
</dbReference>
<keyword evidence="13" id="KW-1185">Reference proteome</keyword>
<feature type="domain" description="Carrier" evidence="11">
    <location>
        <begin position="2133"/>
        <end position="2209"/>
    </location>
</feature>
<dbReference type="NCBIfam" id="TIGR01733">
    <property type="entry name" value="AA-adenyl-dom"/>
    <property type="match status" value="3"/>
</dbReference>
<dbReference type="InterPro" id="IPR045851">
    <property type="entry name" value="AMP-bd_C_sf"/>
</dbReference>
<dbReference type="SUPFAM" id="SSF56801">
    <property type="entry name" value="Acetyl-CoA synthetase-like"/>
    <property type="match status" value="3"/>
</dbReference>
<evidence type="ECO:0000256" key="6">
    <source>
        <dbReference type="ARBA" id="ARBA00057930"/>
    </source>
</evidence>
<dbReference type="PROSITE" id="PS00012">
    <property type="entry name" value="PHOSPHOPANTETHEINE"/>
    <property type="match status" value="3"/>
</dbReference>
<dbReference type="InterPro" id="IPR020845">
    <property type="entry name" value="AMP-binding_CS"/>
</dbReference>
<dbReference type="EMBL" id="CDHN01000001">
    <property type="protein sequence ID" value="CEJ80076.1"/>
    <property type="molecule type" value="Genomic_DNA"/>
</dbReference>
<organism evidence="12 13">
    <name type="scientific">[Torrubiella] hemipterigena</name>
    <dbReference type="NCBI Taxonomy" id="1531966"/>
    <lineage>
        <taxon>Eukaryota</taxon>
        <taxon>Fungi</taxon>
        <taxon>Dikarya</taxon>
        <taxon>Ascomycota</taxon>
        <taxon>Pezizomycotina</taxon>
        <taxon>Sordariomycetes</taxon>
        <taxon>Hypocreomycetidae</taxon>
        <taxon>Hypocreales</taxon>
        <taxon>Clavicipitaceae</taxon>
        <taxon>Clavicipitaceae incertae sedis</taxon>
        <taxon>'Torrubiella' clade</taxon>
    </lineage>
</organism>
<dbReference type="HOGENOM" id="CLU_000092_2_0_1"/>
<dbReference type="InterPro" id="IPR042099">
    <property type="entry name" value="ANL_N_sf"/>
</dbReference>
<dbReference type="STRING" id="1531966.A0A0A1SQ11"/>
<sequence>MTQDASLSVVNAHPKRFPGVYLLHQLVSKTNSDPALEHLQQQQQQQPDEHDNATFSTATSTTTTTITTYAELHDAADRLAVRIASLCHGEKRIVPVLVHQSPLLYISLLAILKAGSAFCPVNLDAPPERLRFILGDVAAPLVLTTTALSGNIPAVDGVEILLLDEFMSHSDSTLNGGASLLLPEAKPTDLAYVMYTSGSTGTPKGVGVSHDAATQAFYAHNQHIPAFEKFFQFASPTFDVSVFEIFFPLFRGAILASADRQLVLDDLVHVFKVMNIDACELTPTVASALLRLRSRAPSLKLLLTIGEMLNQQVVQEFGGSETRKSLLYAMYGPTEATIHCTLQPNFSASASRRTIGVPLDTVSCFVIRPDVPFELVPREVEGELAVGGYQLADGYINRPEQTSAVFIDSPYGRVYRTGDRAIMRTDGTLECLGRLSSGQVKLRGQRLELGEVEHAIMKTHGCHGAAAAVVGSILVAFCAVDSDVDVSDILHSCNSWLPRFMVPGDVIVMESLPRLPSGKTDVKALVADYEQRLKETTATDIALNGHDILTILSEMVHSVVSRTMTPAMAGIDSLVAIRVASRIRAAGYDISAHQLLTCSRIGDLCNITKSIPSQKSEKQQLVPTDVSDAIITAQSAAFGENQIDIVLPCTSVQSAMLSQSAQNPASYWNLVEYELNTLLPVEAIRADLITAIKAHQLLRGSFINHDGGFYIVVTKELDTSCLITTTTGFATPPSTSIQRPLQIQIAADGHGFAHKLRLDLHHALYDGWSLDLFMSDFSQLIHGHDLPSRHSFQSVFEQGPIQPHVEQTTFWAEYLMAWEKPAVPKLVHSISSDTTPQITQYTLPLSPEKLKQTALQEGYTAQCYFQAALAMVWSSICHAPDLVLGSVLSGRDANIANVEYIFGPMIKTLPLRLIIQKENTIQQLLDSVQSSNLNLLENASIPLTEISKISGMVTGDSMFDVMFAYQESPYPLDPAIGKETRHVDYTDTRIILEAIPSKDDFTLQLTYHSNFCTDSLSKEILHQVASLVSKFAESSLGQSLSSLMRDLPCAQSIYNQQPTTITSPSNLAQLVEIASTKYSDEIAIEFFQSASATNPISTTISYTELNASSNQVARWLQSEGVNPGDIVPIIMEKSTDLYVNILGIVKAGCSYLPLLPNLPLARMSEVIAQAEATFCICDAESASKVQEIERAKVLVPGTAPLATYSQENLKLEIDSTQLAYIVYTSGTTGKPKGVAVSHKSIVSNVIQLQEIYPSATTGQGRLLQACSQAFDVSVFEIFHAWQTGMRLCAAVNDVLFEDLEQAIRAFQITHLSLTPTVASLIAAENVPRVEFLVTAGEPLSQRVLQNWKGRLWQGYGPSETTNICTVKRMTGNEHMDHLGWTFPNTSVIVLEAGGQAALPVGWVGEFCYGGDQIASGYLNMPEVTEQKFINHATYGRLYRSGDMGRMLSDGSLVILGRLDDQIKLRGQRIEPSEINSVISTNDLVASAETLLMRGGSQSRDMLVSFYVGLQESRDFQMLETVLELNQEIFSRLKATLTSYMVPTYLFAVSCLPLTPTGKVDKNRLREAVHLCSKEQLAAASGATDSTEDESWSVLETLLASALCSLYNVHRDEVRRWTLFSTLGLDSISAIRFVFHLKEALHLSVSISMILQNPTVAQLAIAIDGQSNGKESSEVAFFDQTAMDDIQSRSQERLDNIISVMPCLPLQGAMLSQGKERYYNQILLRLHIGEDLIKKHWNTVIERHDIFRTHFITTRSSAYPIAQVVTKTAKVNWEHFDVDALSLDGVIAEHMNKLPDPVDSYEAPYSLGIIRYRGSTFLSFICHHALYDGVAMENLYREIEHLSNGQILAPSISSVPFLQQALELPYDADAFWQSHFEGYQPIFISAKSDKHITSQSSSSMSFDTTLSDLQSRCKDLGISLLSLCQSAWAMVLAVISDSDDVCFGNVMSGRTVAVEGVERILAPCFNTVPVRMQIDARQTPVGLARAFQTLNSKLLKYQFTPLRLVNKITRKRNLFDTLLLVQQPLTDMDKSVWTLEADNGSMDVPIVCEVTPCPNLNSLVATIRYDMVTVTNPAASKLTELLKAAFQTVLEQPTNRIPRRMDLASSLQSGFEDFQTRKDRSEDVLSRQDDAEMLDSTTEYKTVVDILSSLADVPSSRIQPHTSIFQLGLDSISAVQIASQLRSQGFKVSSADIIELQNAHLIAKKLQQTPILLDDNTIGYDFAAFNTAVQSQIQAAISQTANTADVLPATPMQCSMLSLSATSENFSYINVITTLCNSGITADELRQAWFTLANKLPILRAGFVDVRHPDTTHAMVQYIPFDELSSNSITELTEGSIEDAILSARKSIQSDLTHPPWRVILTNTNSEQITMALVIHHALYDASSLKSIMMDLDNALTMTPISDPQPIRSGLSEMLQWANNSSSTEAETFWTSKSDSIAITKFPTMTPLREASSRILTTEFTTSKTIGQLQTWATACESTIQASIQAAWTRVLSSYLGENAVTFGQVLSGRVTESTAQTPLPCLATIPIIVQNMSSNRELLQATLYYSTEIQRYQFSPLQNIQKWLGHPATALFDTAIAYQRLANESSKPTSWTVIGDDAAVEFPISLEVEANDDSAEAFFIMRLTFMENVMPMEQAQLMVQQFEASWVHLLSEPDQTQDDLFQYAPHVFAITNPKIPIMSAPVTLLHQFVEIAAASTPDNIALEYVVELDDDVCKTKTWTYQELNSNGNKIAHLLSQHTNPGDIVAIHFDKCPEAYFSILGILKAGCGFVALDINAPNSRKEFILGDSQAPCMLSLAAIDFQVPSSCNILKIEESGLSDLPSTAPIIDIAPESTCYCLYTSGTTGTPKGCLISHENTVQAMMAFQELFDGHWDAESKCLQFASLHFDVSVLEQYWSWGVGITMVAAPKDLILNDITRSINALNITHIDLTPSLARLVHPDTVPSLCRGVFITGGEQLKQEILDDWGPAGVIYNAYGPTEATIGVTMYQRVPQNGRPSNIGRQFSNVGSIVVQKDTEKPVLRGGVGELCVYGKLVGTGYLNRPELTDEKFPTFKDLNERVYRTGDMVRILHDGCFDFLGRADDQVKLRGQRLEIGEINHCIRSHCPSIQDAATIVVKHGTSGKDVLVAFIVSRTTNTSSKDVYTMADENGLLAEARTACRDKLPGYMVPTFFIRISRIPLSANNKLEAKELRQLFLNLDQLELMSLTSTQSQSTSSISTVLVKRIAEFTSMDAALITAETSLFDLGLDSISIVQLARYLRQNGFPSATPPLLLKNSMVADTSAALQKDITQGRSAKVQQTRQMIRAKFHKYLPAAHAALGIGPDRIEYICPCSGLQQGIIARSMIASQSGAYFNSFHLHLTNGVDLTQLKQAWEALIAEEAILRTSFIHTSDGFVQVAEKNKDLFWEETELDKSTTSLDNVIEEYRTHWIASNQTVIVSPLRLLLVKHSDKRILVIFMHHSIYDGKSLDTMLRRISNIMKGQTPLPAPSFLDALIHGPLTSDTSAEPRWKSYLAGCDFSAIDSPPSSADKMPISISRELNISTLEDLRKKYKVTLQSIVLSLWTSVFWKRFGGNQSIGIVLSGRSVPDMNVDDTIGPMFNTLPFFPKAQVAQSWDALIQECHQFSILALEDEHVSLKNIQKWCSHGLPIFDTLFAYEVDNTDNDSDVPWTIGPSSGAIDYPLAFEVINMQNHALKLTLATTLSFIDKSTAESILDDVEESINDILANRFVPIVVSSEPETPDELAQTPTDNESSFVHSETSLIIRSQLSLISRTPEDEIKATTLFTELGLDSVDIIQLVGRLRKHGISLTATAVLKAQSIANMMSMLDRNHLTSNSSNSSSWSEMQTILNDLLTNAGSDIEQILPATSVQESMIAGMLDSDFAYYFNQAVFKLSDGVDVDKLSTAWLQLVDQCPILRTGFSQVTDARLDMAYCQTIYQPSVFKPRKLKISDRAEINTLLSQDKGLAILGCGERDLFQVTFAVLGAQKYMIVSLCHALYDGWSLDLIYSSLTALYNNQQPELNHNTEALFLAHAHIDKEANREFWKGHLSNLQPSLIESLVDMDLPVDGPHREEHEASLPFSQLSSFCKDHRITLQTLCHAVWASVLAKHTSSLDVCFGIVHSGRDFEGAETLVFPTMNTLPFRCVIHGTAATFLAYLEETMQEIRQYQSYPLRKALSAAEVTGADSFNTLFMLQKTQSGNQSQPLFTAIDGTSAVEYPVCAEAEVVDDKLVWRVACLTGNTSSEMAATIIADLEHALHSIVTDPNTEMLDFTVTGASILGWPEFQLEDTLHVDTQAKNIEANPAFEWSKDSLAIRQVLSQVSNIEVEAIEPTSNLFQLGLDSISAIKVSSLLKGQGIKLKPRDLIKATSIADMISALAIDHMDSAPIANTSETTWVVPDTINIDNILAKFSFMQDHVEAVLPASALQVYMVNSWANNLGNVFYPTFTYRLTAETTIAQITSAWEEVVKSTPMLRTVVLPTANENTPMIQIILKYGAGKPTPFVAFSVEAANDGFDISIRIHHALYDAISLDTIISRLRQAIQSQLPSINSTLGRWAVHILHTRSKKQKSSTKAFWSSYLANVSANEYPLINIQQRSERVSLFIKGAVADATRLQQTASQNSLSIQSLLFAAYARQTSAAKQVDNGSAVVIGIYMANRANSTDELNTYPTLNLIPLKVVNKSDLVSMASQIQADLLDISAEQRAHVSLYDIYRWTGVQVDSFVNFLPSPTEDAPADSSFSIIESPLDTPDLVTKQDTQLCRAFLDNSCTSNAFPYALDVEACIRDGAMDIGVFGPSTRITSPEAQTLITELVEILHNL</sequence>
<feature type="domain" description="Carrier" evidence="11">
    <location>
        <begin position="3756"/>
        <end position="3829"/>
    </location>
</feature>
<evidence type="ECO:0000313" key="12">
    <source>
        <dbReference type="EMBL" id="CEJ80076.1"/>
    </source>
</evidence>
<dbReference type="FunFam" id="3.40.50.980:FF:000001">
    <property type="entry name" value="Non-ribosomal peptide synthetase"/>
    <property type="match status" value="1"/>
</dbReference>
<dbReference type="Gene3D" id="3.40.50.12780">
    <property type="entry name" value="N-terminal domain of ligase-like"/>
    <property type="match status" value="3"/>
</dbReference>
<dbReference type="GO" id="GO:0010106">
    <property type="term" value="P:cellular response to iron ion starvation"/>
    <property type="evidence" value="ECO:0007669"/>
    <property type="project" value="UniProtKB-ARBA"/>
</dbReference>
<dbReference type="Pfam" id="PF00668">
    <property type="entry name" value="Condensation"/>
    <property type="match status" value="6"/>
</dbReference>
<dbReference type="PANTHER" id="PTHR45527">
    <property type="entry name" value="NONRIBOSOMAL PEPTIDE SYNTHETASE"/>
    <property type="match status" value="1"/>
</dbReference>
<evidence type="ECO:0000256" key="3">
    <source>
        <dbReference type="ARBA" id="ARBA00022553"/>
    </source>
</evidence>
<dbReference type="GO" id="GO:0005737">
    <property type="term" value="C:cytoplasm"/>
    <property type="evidence" value="ECO:0007669"/>
    <property type="project" value="TreeGrafter"/>
</dbReference>
<keyword evidence="4" id="KW-0436">Ligase</keyword>
<feature type="region of interest" description="Disordered" evidence="10">
    <location>
        <begin position="37"/>
        <end position="59"/>
    </location>
</feature>
<dbReference type="InterPro" id="IPR000873">
    <property type="entry name" value="AMP-dep_synth/lig_dom"/>
</dbReference>
<dbReference type="SMART" id="SM00823">
    <property type="entry name" value="PKS_PP"/>
    <property type="match status" value="6"/>
</dbReference>
<feature type="domain" description="Carrier" evidence="11">
    <location>
        <begin position="3210"/>
        <end position="3287"/>
    </location>
</feature>
<name>A0A0A1SQ11_9HYPO</name>
<dbReference type="InterPro" id="IPR020806">
    <property type="entry name" value="PKS_PP-bd"/>
</dbReference>
<keyword evidence="3" id="KW-0597">Phosphoprotein</keyword>
<dbReference type="FunFam" id="3.30.300.30:FF:000015">
    <property type="entry name" value="Nonribosomal peptide synthase SidD"/>
    <property type="match status" value="1"/>
</dbReference>
<reference evidence="12 13" key="1">
    <citation type="journal article" date="2015" name="Genome Announc.">
        <title>Draft Genome Sequence and Gene Annotation of the Entomopathogenic Fungus Verticillium hemipterigenum.</title>
        <authorList>
            <person name="Horn F."/>
            <person name="Habel A."/>
            <person name="Scharf D.H."/>
            <person name="Dworschak J."/>
            <person name="Brakhage A.A."/>
            <person name="Guthke R."/>
            <person name="Hertweck C."/>
            <person name="Linde J."/>
        </authorList>
    </citation>
    <scope>NUCLEOTIDE SEQUENCE [LARGE SCALE GENOMIC DNA]</scope>
</reference>
<evidence type="ECO:0000256" key="10">
    <source>
        <dbReference type="SAM" id="MobiDB-lite"/>
    </source>
</evidence>
<evidence type="ECO:0000259" key="11">
    <source>
        <dbReference type="PROSITE" id="PS50075"/>
    </source>
</evidence>
<feature type="domain" description="Carrier" evidence="11">
    <location>
        <begin position="1589"/>
        <end position="1666"/>
    </location>
</feature>
<dbReference type="InterPro" id="IPR023213">
    <property type="entry name" value="CAT-like_dom_sf"/>
</dbReference>